<accession>A0A914DS13</accession>
<dbReference type="GO" id="GO:0006303">
    <property type="term" value="P:double-strand break repair via nonhomologous end joining"/>
    <property type="evidence" value="ECO:0007669"/>
    <property type="project" value="TreeGrafter"/>
</dbReference>
<dbReference type="GO" id="GO:0000014">
    <property type="term" value="F:single-stranded DNA endodeoxyribonuclease activity"/>
    <property type="evidence" value="ECO:0007669"/>
    <property type="project" value="TreeGrafter"/>
</dbReference>
<dbReference type="GO" id="GO:0046975">
    <property type="term" value="F:histone H3K36 methyltransferase activity"/>
    <property type="evidence" value="ECO:0007669"/>
    <property type="project" value="TreeGrafter"/>
</dbReference>
<dbReference type="GO" id="GO:0003690">
    <property type="term" value="F:double-stranded DNA binding"/>
    <property type="evidence" value="ECO:0007669"/>
    <property type="project" value="TreeGrafter"/>
</dbReference>
<dbReference type="GO" id="GO:0015074">
    <property type="term" value="P:DNA integration"/>
    <property type="evidence" value="ECO:0007669"/>
    <property type="project" value="TreeGrafter"/>
</dbReference>
<evidence type="ECO:0000313" key="1">
    <source>
        <dbReference type="Proteomes" id="UP000887540"/>
    </source>
</evidence>
<dbReference type="Gene3D" id="1.10.10.10">
    <property type="entry name" value="Winged helix-like DNA-binding domain superfamily/Winged helix DNA-binding domain"/>
    <property type="match status" value="1"/>
</dbReference>
<proteinExistence type="predicted"/>
<dbReference type="GO" id="GO:0003697">
    <property type="term" value="F:single-stranded DNA binding"/>
    <property type="evidence" value="ECO:0007669"/>
    <property type="project" value="TreeGrafter"/>
</dbReference>
<evidence type="ECO:0000313" key="2">
    <source>
        <dbReference type="WBParaSite" id="ACRNAN_scaffold3625.g14742.t1"/>
    </source>
</evidence>
<dbReference type="AlphaFoldDB" id="A0A914DS13"/>
<sequence length="184" mass="21498">MDSLSWLIDAEKPDVVVMKKVDEKAKIRHSLFVYGEGFITAATAQNWYAKFKDNKFELTNAQRSGRPVIFDEERLKKLLYDNPRQSSRDLADQLGYDHQTVLNHLHALGKVPKLGSWVPYHLSEENMNLRVTICASLLVRHRKAQQQHRSFLNRIVTGYEKWCLYVNIKQKKHGLTKVKKLHIE</sequence>
<dbReference type="InterPro" id="IPR036397">
    <property type="entry name" value="RNaseH_sf"/>
</dbReference>
<dbReference type="GO" id="GO:0031297">
    <property type="term" value="P:replication fork processing"/>
    <property type="evidence" value="ECO:0007669"/>
    <property type="project" value="TreeGrafter"/>
</dbReference>
<dbReference type="GO" id="GO:0044774">
    <property type="term" value="P:mitotic DNA integrity checkpoint signaling"/>
    <property type="evidence" value="ECO:0007669"/>
    <property type="project" value="TreeGrafter"/>
</dbReference>
<protein>
    <submittedName>
        <fullName evidence="2">Transposase</fullName>
    </submittedName>
</protein>
<dbReference type="GO" id="GO:0044547">
    <property type="term" value="F:DNA topoisomerase binding"/>
    <property type="evidence" value="ECO:0007669"/>
    <property type="project" value="TreeGrafter"/>
</dbReference>
<dbReference type="GO" id="GO:0035861">
    <property type="term" value="C:site of double-strand break"/>
    <property type="evidence" value="ECO:0007669"/>
    <property type="project" value="TreeGrafter"/>
</dbReference>
<dbReference type="WBParaSite" id="ACRNAN_scaffold3625.g14742.t1">
    <property type="protein sequence ID" value="ACRNAN_scaffold3625.g14742.t1"/>
    <property type="gene ID" value="ACRNAN_scaffold3625.g14742"/>
</dbReference>
<dbReference type="GO" id="GO:0000729">
    <property type="term" value="P:DNA double-strand break processing"/>
    <property type="evidence" value="ECO:0007669"/>
    <property type="project" value="TreeGrafter"/>
</dbReference>
<dbReference type="GO" id="GO:0000793">
    <property type="term" value="C:condensed chromosome"/>
    <property type="evidence" value="ECO:0007669"/>
    <property type="project" value="TreeGrafter"/>
</dbReference>
<reference evidence="2" key="1">
    <citation type="submission" date="2022-11" db="UniProtKB">
        <authorList>
            <consortium name="WormBaseParasite"/>
        </authorList>
    </citation>
    <scope>IDENTIFICATION</scope>
</reference>
<dbReference type="PANTHER" id="PTHR46060">
    <property type="entry name" value="MARINER MOS1 TRANSPOSASE-LIKE PROTEIN"/>
    <property type="match status" value="1"/>
</dbReference>
<dbReference type="Gene3D" id="3.30.420.10">
    <property type="entry name" value="Ribonuclease H-like superfamily/Ribonuclease H"/>
    <property type="match status" value="1"/>
</dbReference>
<dbReference type="PANTHER" id="PTHR46060:SF2">
    <property type="entry name" value="HISTONE-LYSINE N-METHYLTRANSFERASE SETMAR"/>
    <property type="match status" value="1"/>
</dbReference>
<keyword evidence="1" id="KW-1185">Reference proteome</keyword>
<dbReference type="InterPro" id="IPR052709">
    <property type="entry name" value="Transposase-MT_Hybrid"/>
</dbReference>
<dbReference type="InterPro" id="IPR036388">
    <property type="entry name" value="WH-like_DNA-bd_sf"/>
</dbReference>
<dbReference type="GO" id="GO:0005634">
    <property type="term" value="C:nucleus"/>
    <property type="evidence" value="ECO:0007669"/>
    <property type="project" value="TreeGrafter"/>
</dbReference>
<dbReference type="Proteomes" id="UP000887540">
    <property type="component" value="Unplaced"/>
</dbReference>
<dbReference type="GO" id="GO:0042800">
    <property type="term" value="F:histone H3K4 methyltransferase activity"/>
    <property type="evidence" value="ECO:0007669"/>
    <property type="project" value="TreeGrafter"/>
</dbReference>
<organism evidence="1 2">
    <name type="scientific">Acrobeloides nanus</name>
    <dbReference type="NCBI Taxonomy" id="290746"/>
    <lineage>
        <taxon>Eukaryota</taxon>
        <taxon>Metazoa</taxon>
        <taxon>Ecdysozoa</taxon>
        <taxon>Nematoda</taxon>
        <taxon>Chromadorea</taxon>
        <taxon>Rhabditida</taxon>
        <taxon>Tylenchina</taxon>
        <taxon>Cephalobomorpha</taxon>
        <taxon>Cephaloboidea</taxon>
        <taxon>Cephalobidae</taxon>
        <taxon>Acrobeloides</taxon>
    </lineage>
</organism>
<name>A0A914DS13_9BILA</name>